<gene>
    <name evidence="2" type="ORF">HUG10_16610</name>
</gene>
<sequence length="115" mass="11991">MLPRRRLTLAAALLAGKGLDAVSTVVVLSLSDSVRESVPLSRALMAAFGPVGGMAVLTVVTMVVVGLLAESGVLVDRITDGGTPDWYVPGLRATVYLGCATWFGLVGLWNLSHLL</sequence>
<proteinExistence type="predicted"/>
<evidence type="ECO:0000313" key="3">
    <source>
        <dbReference type="Proteomes" id="UP000509750"/>
    </source>
</evidence>
<dbReference type="Proteomes" id="UP000509750">
    <property type="component" value="Chromosome"/>
</dbReference>
<keyword evidence="3" id="KW-1185">Reference proteome</keyword>
<feature type="transmembrane region" description="Helical" evidence="1">
    <location>
        <begin position="45"/>
        <end position="69"/>
    </location>
</feature>
<feature type="transmembrane region" description="Helical" evidence="1">
    <location>
        <begin position="90"/>
        <end position="111"/>
    </location>
</feature>
<evidence type="ECO:0000313" key="2">
    <source>
        <dbReference type="EMBL" id="QLG29059.1"/>
    </source>
</evidence>
<keyword evidence="1" id="KW-0472">Membrane</keyword>
<protein>
    <submittedName>
        <fullName evidence="2">Uncharacterized protein</fullName>
    </submittedName>
</protein>
<name>A0A7D5K9G6_9EURY</name>
<keyword evidence="1" id="KW-1133">Transmembrane helix</keyword>
<dbReference type="RefSeq" id="WP_179170633.1">
    <property type="nucleotide sequence ID" value="NZ_CP058529.1"/>
</dbReference>
<evidence type="ECO:0000256" key="1">
    <source>
        <dbReference type="SAM" id="Phobius"/>
    </source>
</evidence>
<reference evidence="2 3" key="1">
    <citation type="submission" date="2020-07" db="EMBL/GenBank/DDBJ databases">
        <title>Gai3-2, isolated from salt lake.</title>
        <authorList>
            <person name="Cui H."/>
            <person name="Shi X."/>
        </authorList>
    </citation>
    <scope>NUCLEOTIDE SEQUENCE [LARGE SCALE GENOMIC DNA]</scope>
    <source>
        <strain evidence="2 3">Gai3-2</strain>
    </source>
</reference>
<accession>A0A7D5K9G6</accession>
<dbReference type="AlphaFoldDB" id="A0A7D5K9G6"/>
<dbReference type="OrthoDB" id="339372at2157"/>
<dbReference type="EMBL" id="CP058529">
    <property type="protein sequence ID" value="QLG29059.1"/>
    <property type="molecule type" value="Genomic_DNA"/>
</dbReference>
<dbReference type="GeneID" id="56030489"/>
<organism evidence="2 3">
    <name type="scientific">Halorarum halophilum</name>
    <dbReference type="NCBI Taxonomy" id="2743090"/>
    <lineage>
        <taxon>Archaea</taxon>
        <taxon>Methanobacteriati</taxon>
        <taxon>Methanobacteriota</taxon>
        <taxon>Stenosarchaea group</taxon>
        <taxon>Halobacteria</taxon>
        <taxon>Halobacteriales</taxon>
        <taxon>Haloferacaceae</taxon>
        <taxon>Halorarum</taxon>
    </lineage>
</organism>
<keyword evidence="1" id="KW-0812">Transmembrane</keyword>
<dbReference type="KEGG" id="halg:HUG10_16610"/>